<proteinExistence type="predicted"/>
<dbReference type="Proteomes" id="UP000007148">
    <property type="component" value="Unassembled WGS sequence"/>
</dbReference>
<feature type="region of interest" description="Disordered" evidence="1">
    <location>
        <begin position="78"/>
        <end position="111"/>
    </location>
</feature>
<sequence>MPPNETYQPSRSSKSTPLLGDIGHGHKCHAHGPLMRNNPEIITFRSSVDGRTLECPRVGIVLNPQCHETKDLEVPISFHGAASPIEKKRSPTRQDAQDRLSEEPCPTRVDGQSSEYLWSATVASQHDGSATKRAANVAKAKKQNKGMSLSSNSTAASHGGTIHPLMNNV</sequence>
<name>G4TVD5_SERID</name>
<comment type="caution">
    <text evidence="2">The sequence shown here is derived from an EMBL/GenBank/DDBJ whole genome shotgun (WGS) entry which is preliminary data.</text>
</comment>
<reference evidence="2 3" key="1">
    <citation type="journal article" date="2011" name="PLoS Pathog.">
        <title>Endophytic Life Strategies Decoded by Genome and Transcriptome Analyses of the Mutualistic Root Symbiont Piriformospora indica.</title>
        <authorList>
            <person name="Zuccaro A."/>
            <person name="Lahrmann U."/>
            <person name="Guldener U."/>
            <person name="Langen G."/>
            <person name="Pfiffi S."/>
            <person name="Biedenkopf D."/>
            <person name="Wong P."/>
            <person name="Samans B."/>
            <person name="Grimm C."/>
            <person name="Basiewicz M."/>
            <person name="Murat C."/>
            <person name="Martin F."/>
            <person name="Kogel K.H."/>
        </authorList>
    </citation>
    <scope>NUCLEOTIDE SEQUENCE [LARGE SCALE GENOMIC DNA]</scope>
    <source>
        <strain evidence="2 3">DSM 11827</strain>
    </source>
</reference>
<feature type="region of interest" description="Disordered" evidence="1">
    <location>
        <begin position="1"/>
        <end position="35"/>
    </location>
</feature>
<organism evidence="2 3">
    <name type="scientific">Serendipita indica (strain DSM 11827)</name>
    <name type="common">Root endophyte fungus</name>
    <name type="synonym">Piriformospora indica</name>
    <dbReference type="NCBI Taxonomy" id="1109443"/>
    <lineage>
        <taxon>Eukaryota</taxon>
        <taxon>Fungi</taxon>
        <taxon>Dikarya</taxon>
        <taxon>Basidiomycota</taxon>
        <taxon>Agaricomycotina</taxon>
        <taxon>Agaricomycetes</taxon>
        <taxon>Sebacinales</taxon>
        <taxon>Serendipitaceae</taxon>
        <taxon>Serendipita</taxon>
    </lineage>
</organism>
<dbReference type="InParanoid" id="G4TVD5"/>
<gene>
    <name evidence="2" type="ORF">PIIN_09262</name>
</gene>
<keyword evidence="3" id="KW-1185">Reference proteome</keyword>
<dbReference type="HOGENOM" id="CLU_1579140_0_0_1"/>
<feature type="compositionally biased region" description="Polar residues" evidence="1">
    <location>
        <begin position="146"/>
        <end position="156"/>
    </location>
</feature>
<dbReference type="EMBL" id="CAFZ01000423">
    <property type="protein sequence ID" value="CCA75278.1"/>
    <property type="molecule type" value="Genomic_DNA"/>
</dbReference>
<dbReference type="AlphaFoldDB" id="G4TVD5"/>
<feature type="region of interest" description="Disordered" evidence="1">
    <location>
        <begin position="124"/>
        <end position="169"/>
    </location>
</feature>
<evidence type="ECO:0000313" key="2">
    <source>
        <dbReference type="EMBL" id="CCA75278.1"/>
    </source>
</evidence>
<feature type="compositionally biased region" description="Polar residues" evidence="1">
    <location>
        <begin position="1"/>
        <end position="16"/>
    </location>
</feature>
<evidence type="ECO:0000256" key="1">
    <source>
        <dbReference type="SAM" id="MobiDB-lite"/>
    </source>
</evidence>
<protein>
    <submittedName>
        <fullName evidence="2">Uncharacterized protein</fullName>
    </submittedName>
</protein>
<evidence type="ECO:0000313" key="3">
    <source>
        <dbReference type="Proteomes" id="UP000007148"/>
    </source>
</evidence>
<accession>G4TVD5</accession>